<dbReference type="AlphaFoldDB" id="A0A7X9IK18"/>
<dbReference type="InterPro" id="IPR039910">
    <property type="entry name" value="D15-like"/>
</dbReference>
<dbReference type="Gene3D" id="2.40.160.50">
    <property type="entry name" value="membrane protein fhac: a member of the omp85/tpsb transporter family"/>
    <property type="match status" value="1"/>
</dbReference>
<dbReference type="InterPro" id="IPR023707">
    <property type="entry name" value="OM_assembly_BamA"/>
</dbReference>
<keyword evidence="6" id="KW-0472">Membrane</keyword>
<reference evidence="10 11" key="1">
    <citation type="journal article" date="2020" name="Biotechnol. Biofuels">
        <title>New insights from the biogas microbiome by comprehensive genome-resolved metagenomics of nearly 1600 species originating from multiple anaerobic digesters.</title>
        <authorList>
            <person name="Campanaro S."/>
            <person name="Treu L."/>
            <person name="Rodriguez-R L.M."/>
            <person name="Kovalovszki A."/>
            <person name="Ziels R.M."/>
            <person name="Maus I."/>
            <person name="Zhu X."/>
            <person name="Kougias P.G."/>
            <person name="Basile A."/>
            <person name="Luo G."/>
            <person name="Schluter A."/>
            <person name="Konstantinidis K.T."/>
            <person name="Angelidaki I."/>
        </authorList>
    </citation>
    <scope>NUCLEOTIDE SEQUENCE [LARGE SCALE GENOMIC DNA]</scope>
    <source>
        <strain evidence="10">AS27yjCOA_65</strain>
    </source>
</reference>
<dbReference type="InterPro" id="IPR034746">
    <property type="entry name" value="POTRA"/>
</dbReference>
<evidence type="ECO:0000256" key="6">
    <source>
        <dbReference type="ARBA" id="ARBA00023136"/>
    </source>
</evidence>
<evidence type="ECO:0000256" key="2">
    <source>
        <dbReference type="ARBA" id="ARBA00022452"/>
    </source>
</evidence>
<feature type="domain" description="POTRA" evidence="9">
    <location>
        <begin position="16"/>
        <end position="95"/>
    </location>
</feature>
<feature type="domain" description="POTRA" evidence="9">
    <location>
        <begin position="98"/>
        <end position="171"/>
    </location>
</feature>
<accession>A0A7X9IK18</accession>
<keyword evidence="4" id="KW-0732">Signal</keyword>
<gene>
    <name evidence="10" type="primary">bamA</name>
    <name evidence="10" type="ORF">GYA55_08700</name>
</gene>
<dbReference type="Pfam" id="PF01103">
    <property type="entry name" value="Omp85"/>
    <property type="match status" value="1"/>
</dbReference>
<comment type="caution">
    <text evidence="10">The sequence shown here is derived from an EMBL/GenBank/DDBJ whole genome shotgun (WGS) entry which is preliminary data.</text>
</comment>
<protein>
    <recommendedName>
        <fullName evidence="8">Outer membrane protein assembly factor BamA</fullName>
    </recommendedName>
</protein>
<dbReference type="EMBL" id="JAAZON010000387">
    <property type="protein sequence ID" value="NMC63235.1"/>
    <property type="molecule type" value="Genomic_DNA"/>
</dbReference>
<dbReference type="PANTHER" id="PTHR12815:SF23">
    <property type="entry name" value="OUTER MEMBRANE PROTEIN ASSEMBLY FACTOR BAMA"/>
    <property type="match status" value="1"/>
</dbReference>
<keyword evidence="3" id="KW-0812">Transmembrane</keyword>
<evidence type="ECO:0000256" key="1">
    <source>
        <dbReference type="ARBA" id="ARBA00004370"/>
    </source>
</evidence>
<name>A0A7X9IK18_9DELT</name>
<dbReference type="PANTHER" id="PTHR12815">
    <property type="entry name" value="SORTING AND ASSEMBLY MACHINERY SAMM50 PROTEIN FAMILY MEMBER"/>
    <property type="match status" value="1"/>
</dbReference>
<evidence type="ECO:0000256" key="4">
    <source>
        <dbReference type="ARBA" id="ARBA00022729"/>
    </source>
</evidence>
<feature type="non-terminal residue" evidence="10">
    <location>
        <position position="1"/>
    </location>
</feature>
<proteinExistence type="predicted"/>
<dbReference type="InterPro" id="IPR010827">
    <property type="entry name" value="BamA/TamA_POTRA"/>
</dbReference>
<evidence type="ECO:0000256" key="3">
    <source>
        <dbReference type="ARBA" id="ARBA00022692"/>
    </source>
</evidence>
<sequence length="508" mass="56958">DNSIFISFDINEGRVYKVGSIKASGDLVDNSVAKTLEGVKLESGETFSATKLREDSFMINEKYSDIGYAYSNTVPETKINKEDATVDLNYAVQKGKLVKVNRINIRGNTKTYDHVIRRELKIDEQDIYSGKKIRRSQALLERLGYFEEVNISTEPTDEKDKINLLVNVREASTGQFSVGAGYSTADGPLFNARIAENNLLGTGKRVAADLDIGTKRNNASLSYYDRRFNDTYLATGAEIFRSDREYSDFDRRVMGTAATLGYPVEEIFGENFEDISTALRYEFMNVDIRNVDPLHAADLVIQSQGVSQSSAIRPSITRSTINNPLNPIRGSEQSASIEFAGLGGDANYLLYEVRNAWYYPFIETSWGNFVISLRTRMGYGDSLNDEKFPLFKRYFPGGINSVRGYKERTLGPKDINGNEYGGAKQFVHNNELIFPIAESAGIKGVTFYDIGQAFDDDDSIDFGKLRKAWGFGLRWLSPIGPLRIEFGFPIDKEDGESMQTMFTFGAPY</sequence>
<evidence type="ECO:0000256" key="8">
    <source>
        <dbReference type="NCBIfam" id="TIGR03303"/>
    </source>
</evidence>
<dbReference type="NCBIfam" id="TIGR03303">
    <property type="entry name" value="OM_YaeT"/>
    <property type="match status" value="1"/>
</dbReference>
<dbReference type="GO" id="GO:0009279">
    <property type="term" value="C:cell outer membrane"/>
    <property type="evidence" value="ECO:0007669"/>
    <property type="project" value="UniProtKB-UniRule"/>
</dbReference>
<dbReference type="Proteomes" id="UP000524246">
    <property type="component" value="Unassembled WGS sequence"/>
</dbReference>
<organism evidence="10 11">
    <name type="scientific">SAR324 cluster bacterium</name>
    <dbReference type="NCBI Taxonomy" id="2024889"/>
    <lineage>
        <taxon>Bacteria</taxon>
        <taxon>Deltaproteobacteria</taxon>
        <taxon>SAR324 cluster</taxon>
    </lineage>
</organism>
<evidence type="ECO:0000259" key="9">
    <source>
        <dbReference type="PROSITE" id="PS51779"/>
    </source>
</evidence>
<evidence type="ECO:0000313" key="10">
    <source>
        <dbReference type="EMBL" id="NMC63235.1"/>
    </source>
</evidence>
<evidence type="ECO:0000256" key="5">
    <source>
        <dbReference type="ARBA" id="ARBA00022737"/>
    </source>
</evidence>
<dbReference type="Pfam" id="PF07244">
    <property type="entry name" value="POTRA"/>
    <property type="match status" value="2"/>
</dbReference>
<keyword evidence="2" id="KW-1134">Transmembrane beta strand</keyword>
<dbReference type="PROSITE" id="PS51779">
    <property type="entry name" value="POTRA"/>
    <property type="match status" value="2"/>
</dbReference>
<keyword evidence="5" id="KW-0677">Repeat</keyword>
<evidence type="ECO:0000313" key="11">
    <source>
        <dbReference type="Proteomes" id="UP000524246"/>
    </source>
</evidence>
<comment type="subcellular location">
    <subcellularLocation>
        <location evidence="1">Membrane</location>
    </subcellularLocation>
</comment>
<keyword evidence="7" id="KW-0998">Cell outer membrane</keyword>
<dbReference type="Gene3D" id="3.10.20.310">
    <property type="entry name" value="membrane protein fhac"/>
    <property type="match status" value="2"/>
</dbReference>
<evidence type="ECO:0000256" key="7">
    <source>
        <dbReference type="ARBA" id="ARBA00023237"/>
    </source>
</evidence>
<dbReference type="GO" id="GO:0071709">
    <property type="term" value="P:membrane assembly"/>
    <property type="evidence" value="ECO:0007669"/>
    <property type="project" value="InterPro"/>
</dbReference>
<dbReference type="InterPro" id="IPR000184">
    <property type="entry name" value="Bac_surfAg_D15"/>
</dbReference>